<organism evidence="1 2">
    <name type="scientific">Desulfonema ishimotonii</name>
    <dbReference type="NCBI Taxonomy" id="45657"/>
    <lineage>
        <taxon>Bacteria</taxon>
        <taxon>Pseudomonadati</taxon>
        <taxon>Thermodesulfobacteriota</taxon>
        <taxon>Desulfobacteria</taxon>
        <taxon>Desulfobacterales</taxon>
        <taxon>Desulfococcaceae</taxon>
        <taxon>Desulfonema</taxon>
    </lineage>
</organism>
<accession>A0A401FRY7</accession>
<name>A0A401FRY7_9BACT</name>
<proteinExistence type="predicted"/>
<comment type="caution">
    <text evidence="1">The sequence shown here is derived from an EMBL/GenBank/DDBJ whole genome shotgun (WGS) entry which is preliminary data.</text>
</comment>
<reference evidence="2" key="1">
    <citation type="submission" date="2017-11" db="EMBL/GenBank/DDBJ databases">
        <authorList>
            <person name="Watanabe M."/>
            <person name="Kojima H."/>
        </authorList>
    </citation>
    <scope>NUCLEOTIDE SEQUENCE [LARGE SCALE GENOMIC DNA]</scope>
    <source>
        <strain evidence="2">Tokyo 01</strain>
    </source>
</reference>
<keyword evidence="2" id="KW-1185">Reference proteome</keyword>
<dbReference type="EMBL" id="BEXT01000001">
    <property type="protein sequence ID" value="GBC59710.1"/>
    <property type="molecule type" value="Genomic_DNA"/>
</dbReference>
<evidence type="ECO:0000313" key="1">
    <source>
        <dbReference type="EMBL" id="GBC59710.1"/>
    </source>
</evidence>
<dbReference type="OrthoDB" id="5422141at2"/>
<gene>
    <name evidence="1" type="ORF">DENIS_0651</name>
</gene>
<dbReference type="Proteomes" id="UP000288096">
    <property type="component" value="Unassembled WGS sequence"/>
</dbReference>
<sequence>MDNRIDDILMNIGEEFRDRISDGSRFYVEVDIGKQAEKMGYPDLKDKYSRVNAVVPLKKPVHGMKVRIDGRTFVNYVQLGSGIAMPGYAAKEVKLPYRAYKPNDSMILNFA</sequence>
<evidence type="ECO:0000313" key="2">
    <source>
        <dbReference type="Proteomes" id="UP000288096"/>
    </source>
</evidence>
<dbReference type="AlphaFoldDB" id="A0A401FRY7"/>
<dbReference type="RefSeq" id="WP_124327202.1">
    <property type="nucleotide sequence ID" value="NZ_BEXT01000001.1"/>
</dbReference>
<reference evidence="2" key="2">
    <citation type="submission" date="2019-01" db="EMBL/GenBank/DDBJ databases">
        <title>Genome sequence of Desulfonema ishimotonii strain Tokyo 01.</title>
        <authorList>
            <person name="Fukui M."/>
        </authorList>
    </citation>
    <scope>NUCLEOTIDE SEQUENCE [LARGE SCALE GENOMIC DNA]</scope>
    <source>
        <strain evidence="2">Tokyo 01</strain>
    </source>
</reference>
<protein>
    <submittedName>
        <fullName evidence="1">Uncharacterized protein</fullName>
    </submittedName>
</protein>